<dbReference type="InterPro" id="IPR014944">
    <property type="entry name" value="Toxin_SymE-like"/>
</dbReference>
<reference evidence="3" key="1">
    <citation type="journal article" date="2018" name="Genome Biol.">
        <title>SKESA: strategic k-mer extension for scrupulous assemblies.</title>
        <authorList>
            <person name="Souvorov A."/>
            <person name="Agarwala R."/>
            <person name="Lipman D.J."/>
        </authorList>
    </citation>
    <scope>NUCLEOTIDE SEQUENCE</scope>
    <source>
        <strain evidence="3">Salmonella enterica</strain>
    </source>
</reference>
<dbReference type="GO" id="GO:0005737">
    <property type="term" value="C:cytoplasm"/>
    <property type="evidence" value="ECO:0007669"/>
    <property type="project" value="InterPro"/>
</dbReference>
<dbReference type="EMBL" id="DAAQYT010000080">
    <property type="protein sequence ID" value="HAE1428406.1"/>
    <property type="molecule type" value="Genomic_DNA"/>
</dbReference>
<evidence type="ECO:0000313" key="2">
    <source>
        <dbReference type="EMBL" id="ECF7651230.1"/>
    </source>
</evidence>
<organism evidence="2">
    <name type="scientific">Salmonella enterica I</name>
    <dbReference type="NCBI Taxonomy" id="59201"/>
    <lineage>
        <taxon>Bacteria</taxon>
        <taxon>Pseudomonadati</taxon>
        <taxon>Pseudomonadota</taxon>
        <taxon>Gammaproteobacteria</taxon>
        <taxon>Enterobacterales</taxon>
        <taxon>Enterobacteriaceae</taxon>
        <taxon>Salmonella</taxon>
    </lineage>
</organism>
<dbReference type="EMBL" id="AAIMFY010000002">
    <property type="protein sequence ID" value="ECF7651230.1"/>
    <property type="molecule type" value="Genomic_DNA"/>
</dbReference>
<evidence type="ECO:0000313" key="3">
    <source>
        <dbReference type="EMBL" id="HAB1976458.1"/>
    </source>
</evidence>
<dbReference type="Pfam" id="PF08845">
    <property type="entry name" value="SymE_toxin"/>
    <property type="match status" value="1"/>
</dbReference>
<dbReference type="EMBL" id="DAAHAU010000004">
    <property type="protein sequence ID" value="HAB5348417.1"/>
    <property type="molecule type" value="Genomic_DNA"/>
</dbReference>
<reference evidence="3" key="3">
    <citation type="submission" date="2019-10" db="EMBL/GenBank/DDBJ databases">
        <authorList>
            <consortium name="NCBI Pathogen Detection Project"/>
        </authorList>
    </citation>
    <scope>NUCLEOTIDE SEQUENCE</scope>
    <source>
        <strain evidence="3">Salmonella enterica</strain>
    </source>
</reference>
<proteinExistence type="predicted"/>
<sequence length="107" mass="12188">MPNFSHCEFYSRVEGRSVRLCGDWMAQAGFINGMPVKIRVMKDCVVITPQNTCQLWGCIEGMSVTYINHRKVKTWLKDFPGALNDTGDIPVMSRDLQCITTNCRFAH</sequence>
<accession>A0A3U9ZDI8</accession>
<dbReference type="GO" id="GO:0003723">
    <property type="term" value="F:RNA binding"/>
    <property type="evidence" value="ECO:0007669"/>
    <property type="project" value="InterPro"/>
</dbReference>
<dbReference type="EMBL" id="DAAFYA010000100">
    <property type="protein sequence ID" value="HAB1976458.1"/>
    <property type="molecule type" value="Genomic_DNA"/>
</dbReference>
<comment type="caution">
    <text evidence="2">The sequence shown here is derived from an EMBL/GenBank/DDBJ whole genome shotgun (WGS) entry which is preliminary data.</text>
</comment>
<protein>
    <submittedName>
        <fullName evidence="3">Type I addiction module toxin, SymE family</fullName>
    </submittedName>
    <submittedName>
        <fullName evidence="2">Type I toxin-antitoxin system SymE family toxin</fullName>
    </submittedName>
</protein>
<name>A0A3U9ZDI8_SALET</name>
<evidence type="ECO:0000259" key="1">
    <source>
        <dbReference type="Pfam" id="PF08845"/>
    </source>
</evidence>
<dbReference type="AlphaFoldDB" id="A0A3U9ZDI8"/>
<evidence type="ECO:0000313" key="5">
    <source>
        <dbReference type="EMBL" id="HAE1428406.1"/>
    </source>
</evidence>
<reference evidence="2" key="2">
    <citation type="submission" date="2018-07" db="EMBL/GenBank/DDBJ databases">
        <authorList>
            <consortium name="GenomeTrakr network: Whole genome sequencing for foodborne pathogen traceback"/>
        </authorList>
    </citation>
    <scope>NUCLEOTIDE SEQUENCE</scope>
    <source>
        <strain evidence="2">FDA00002273</strain>
    </source>
</reference>
<dbReference type="GO" id="GO:0016788">
    <property type="term" value="F:hydrolase activity, acting on ester bonds"/>
    <property type="evidence" value="ECO:0007669"/>
    <property type="project" value="InterPro"/>
</dbReference>
<dbReference type="RefSeq" id="WP_079977317.1">
    <property type="nucleotide sequence ID" value="NZ_JAXIOR010000010.1"/>
</dbReference>
<feature type="domain" description="Toxin SymE-like" evidence="1">
    <location>
        <begin position="17"/>
        <end position="49"/>
    </location>
</feature>
<gene>
    <name evidence="2" type="ORF">AH557_10140</name>
    <name evidence="5" type="ORF">G2978_23920</name>
    <name evidence="3" type="ORF">GB035_23800</name>
    <name evidence="4" type="ORF">GB091_14435</name>
</gene>
<dbReference type="GO" id="GO:0016070">
    <property type="term" value="P:RNA metabolic process"/>
    <property type="evidence" value="ECO:0007669"/>
    <property type="project" value="InterPro"/>
</dbReference>
<evidence type="ECO:0000313" key="4">
    <source>
        <dbReference type="EMBL" id="HAB5348417.1"/>
    </source>
</evidence>